<keyword evidence="4" id="KW-1185">Reference proteome</keyword>
<evidence type="ECO:0000256" key="1">
    <source>
        <dbReference type="SAM" id="MobiDB-lite"/>
    </source>
</evidence>
<evidence type="ECO:0008006" key="5">
    <source>
        <dbReference type="Google" id="ProtNLM"/>
    </source>
</evidence>
<dbReference type="AlphaFoldDB" id="C7NU75"/>
<dbReference type="EMBL" id="CP001687">
    <property type="protein sequence ID" value="ACV12320.1"/>
    <property type="molecule type" value="Genomic_DNA"/>
</dbReference>
<keyword evidence="2" id="KW-1133">Transmembrane helix</keyword>
<protein>
    <recommendedName>
        <fullName evidence="5">DUF4129 domain-containing protein</fullName>
    </recommendedName>
</protein>
<keyword evidence="2" id="KW-0812">Transmembrane</keyword>
<evidence type="ECO:0000256" key="2">
    <source>
        <dbReference type="SAM" id="Phobius"/>
    </source>
</evidence>
<sequence>MVSVVSLLAAAVVGVAVSDAEFGPGASSDSIEGLSQEDPNELTTSGGLSAYQRQLAERLASRARQASANLSSGDVDRARSLLDDTEYESVLSAYSNVSTGGQNESDVRALLRSSRLLGNYSTMVSGYWDTHRNYSILRNATTVFDIYRPVDRGVVVHPGAVATADERRRALFRQALDRNTTLTEFRRTTARDLLKLDERINETGAELISLYRNGSALGGNETSARAIRTSLANISETTREVREATFRETALRIESNAGRISAADPLTVTGRLRTANGTALEGRRIAIGTNETTSTTTDDDGAFSLTYWPVFHPSNTSTVRVQYVPNATAPYAAAETSINVTVERSKPTVAIEPLEGTVHYGDPVPVTGQVRGGEEGIPAVPVVATIDGRLLNRTETDGSGRFLINASLSGDVPAGEHTVRVRVRAENTTLRAANATTPLQVGESDTELSVSAPATADQTARVAGTLRLPDGTPVVAERVALLADGEPVSTVRTTANGTFETTISLPDDAASAGVLGGETQVSLEAVFEPGGGNLRPSRATATVTVARGPALLGLAGVGLALVAVAGVAVVWVRREDTTPPTGGSEQSDRSSETVATGRDPEWLLEHAGTELEDGQPDSAVMASYAACRQTLEAALSVDQPGTHWEFYTTCRTAGIEEDDLDTLLELTELYERAAFADDTVSADRGARAITLAEELADTHVDDEDHN</sequence>
<accession>C7NU75</accession>
<name>C7NU75_HALUD</name>
<proteinExistence type="predicted"/>
<evidence type="ECO:0000313" key="3">
    <source>
        <dbReference type="EMBL" id="ACV12320.1"/>
    </source>
</evidence>
<dbReference type="KEGG" id="hut:Huta_2153"/>
<reference evidence="3 4" key="1">
    <citation type="journal article" date="2009" name="Stand. Genomic Sci.">
        <title>Complete genome sequence of Halorhabdus utahensis type strain (AX-2).</title>
        <authorList>
            <person name="Anderson I."/>
            <person name="Tindall B.J."/>
            <person name="Pomrenke H."/>
            <person name="Goker M."/>
            <person name="Lapidus A."/>
            <person name="Nolan M."/>
            <person name="Copeland A."/>
            <person name="Glavina Del Rio T."/>
            <person name="Chen F."/>
            <person name="Tice H."/>
            <person name="Cheng J.F."/>
            <person name="Lucas S."/>
            <person name="Chertkov O."/>
            <person name="Bruce D."/>
            <person name="Brettin T."/>
            <person name="Detter J.C."/>
            <person name="Han C."/>
            <person name="Goodwin L."/>
            <person name="Land M."/>
            <person name="Hauser L."/>
            <person name="Chang Y.J."/>
            <person name="Jeffries C.D."/>
            <person name="Pitluck S."/>
            <person name="Pati A."/>
            <person name="Mavromatis K."/>
            <person name="Ivanova N."/>
            <person name="Ovchinnikova G."/>
            <person name="Chen A."/>
            <person name="Palaniappan K."/>
            <person name="Chain P."/>
            <person name="Rohde M."/>
            <person name="Bristow J."/>
            <person name="Eisen J.A."/>
            <person name="Markowitz V."/>
            <person name="Hugenholtz P."/>
            <person name="Kyrpides N.C."/>
            <person name="Klenk H.P."/>
        </authorList>
    </citation>
    <scope>NUCLEOTIDE SEQUENCE [LARGE SCALE GENOMIC DNA]</scope>
    <source>
        <strain evidence="4">DSM 12940 / JCM 11049 / AX-2</strain>
    </source>
</reference>
<gene>
    <name evidence="3" type="ordered locus">Huta_2153</name>
</gene>
<feature type="region of interest" description="Disordered" evidence="1">
    <location>
        <begin position="576"/>
        <end position="599"/>
    </location>
</feature>
<dbReference type="STRING" id="519442.Huta_2153"/>
<organism evidence="3 4">
    <name type="scientific">Halorhabdus utahensis (strain DSM 12940 / JCM 11049 / AX-2)</name>
    <dbReference type="NCBI Taxonomy" id="519442"/>
    <lineage>
        <taxon>Archaea</taxon>
        <taxon>Methanobacteriati</taxon>
        <taxon>Methanobacteriota</taxon>
        <taxon>Stenosarchaea group</taxon>
        <taxon>Halobacteria</taxon>
        <taxon>Halobacteriales</taxon>
        <taxon>Haloarculaceae</taxon>
        <taxon>Halorhabdus</taxon>
    </lineage>
</organism>
<evidence type="ECO:0000313" key="4">
    <source>
        <dbReference type="Proteomes" id="UP000002071"/>
    </source>
</evidence>
<feature type="region of interest" description="Disordered" evidence="1">
    <location>
        <begin position="24"/>
        <end position="46"/>
    </location>
</feature>
<dbReference type="HOGENOM" id="CLU_023020_0_0_2"/>
<dbReference type="eggNOG" id="arCOG10894">
    <property type="taxonomic scope" value="Archaea"/>
</dbReference>
<keyword evidence="2" id="KW-0472">Membrane</keyword>
<feature type="transmembrane region" description="Helical" evidence="2">
    <location>
        <begin position="550"/>
        <end position="572"/>
    </location>
</feature>
<dbReference type="Proteomes" id="UP000002071">
    <property type="component" value="Chromosome"/>
</dbReference>